<dbReference type="InterPro" id="IPR000719">
    <property type="entry name" value="Prot_kinase_dom"/>
</dbReference>
<dbReference type="Gene3D" id="1.10.510.10">
    <property type="entry name" value="Transferase(Phosphotransferase) domain 1"/>
    <property type="match status" value="1"/>
</dbReference>
<dbReference type="InterPro" id="IPR008271">
    <property type="entry name" value="Ser/Thr_kinase_AS"/>
</dbReference>
<name>A0A1R2BKC4_9CILI</name>
<dbReference type="GO" id="GO:0005634">
    <property type="term" value="C:nucleus"/>
    <property type="evidence" value="ECO:0007669"/>
    <property type="project" value="TreeGrafter"/>
</dbReference>
<protein>
    <recommendedName>
        <fullName evidence="2">Protein kinase domain-containing protein</fullName>
    </recommendedName>
</protein>
<dbReference type="EMBL" id="MPUH01000589">
    <property type="protein sequence ID" value="OMJ77181.1"/>
    <property type="molecule type" value="Genomic_DNA"/>
</dbReference>
<dbReference type="SMART" id="SM00220">
    <property type="entry name" value="S_TKc"/>
    <property type="match status" value="1"/>
</dbReference>
<dbReference type="SUPFAM" id="SSF56112">
    <property type="entry name" value="Protein kinase-like (PK-like)"/>
    <property type="match status" value="1"/>
</dbReference>
<dbReference type="OrthoDB" id="296674at2759"/>
<keyword evidence="1" id="KW-0175">Coiled coil</keyword>
<dbReference type="PANTHER" id="PTHR44167:SF24">
    <property type="entry name" value="SERINE_THREONINE-PROTEIN KINASE CHK2"/>
    <property type="match status" value="1"/>
</dbReference>
<accession>A0A1R2BKC4</accession>
<dbReference type="GO" id="GO:0004674">
    <property type="term" value="F:protein serine/threonine kinase activity"/>
    <property type="evidence" value="ECO:0007669"/>
    <property type="project" value="TreeGrafter"/>
</dbReference>
<dbReference type="GO" id="GO:0005524">
    <property type="term" value="F:ATP binding"/>
    <property type="evidence" value="ECO:0007669"/>
    <property type="project" value="InterPro"/>
</dbReference>
<dbReference type="PANTHER" id="PTHR44167">
    <property type="entry name" value="OVARIAN-SPECIFIC SERINE/THREONINE-PROTEIN KINASE LOK-RELATED"/>
    <property type="match status" value="1"/>
</dbReference>
<dbReference type="PROSITE" id="PS00108">
    <property type="entry name" value="PROTEIN_KINASE_ST"/>
    <property type="match status" value="1"/>
</dbReference>
<evidence type="ECO:0000313" key="3">
    <source>
        <dbReference type="EMBL" id="OMJ77181.1"/>
    </source>
</evidence>
<dbReference type="CDD" id="cd00180">
    <property type="entry name" value="PKc"/>
    <property type="match status" value="1"/>
</dbReference>
<proteinExistence type="predicted"/>
<feature type="domain" description="Protein kinase" evidence="2">
    <location>
        <begin position="297"/>
        <end position="571"/>
    </location>
</feature>
<organism evidence="3 4">
    <name type="scientific">Stentor coeruleus</name>
    <dbReference type="NCBI Taxonomy" id="5963"/>
    <lineage>
        <taxon>Eukaryota</taxon>
        <taxon>Sar</taxon>
        <taxon>Alveolata</taxon>
        <taxon>Ciliophora</taxon>
        <taxon>Postciliodesmatophora</taxon>
        <taxon>Heterotrichea</taxon>
        <taxon>Heterotrichida</taxon>
        <taxon>Stentoridae</taxon>
        <taxon>Stentor</taxon>
    </lineage>
</organism>
<evidence type="ECO:0000313" key="4">
    <source>
        <dbReference type="Proteomes" id="UP000187209"/>
    </source>
</evidence>
<keyword evidence="4" id="KW-1185">Reference proteome</keyword>
<dbReference type="Pfam" id="PF00069">
    <property type="entry name" value="Pkinase"/>
    <property type="match status" value="1"/>
</dbReference>
<sequence length="576" mass="66885">MSFAELIKTLKHESSKQFFEKCEFSLSTLPNISLDELNEYNYSSFSEDQKKLFYSAILYRIILDSNCDWSEINPLLKKASHLFSMPNPGEAGKIFDKILIKLSAKSQSLKELIEMSIFLKPISSSFPTFSSLGLLSSLVCENILDLSLECTANPSTKLYKKLAKYIQKALEYGLELQDYAGAIVNDIILFMMRQNELSNLKKCAEKDCEREWKIIEILEKIEMESLYDKKHFYSICDKLEMKMERIEAKEKVELKQKEIIEGQKQNDDERANNENMENDIGKIDYAIDAKDIIRIGGCLNTKTTENFYSNIFKGKWKNKIVCLKIYIETTHEANFSRVIEEINIYSKLSSLRTSENCFLEYYGTCSTINDDGFREITLVMQWVGKNLSHYIRNLIDASIVLEEEFIKSMFKKLLNSFILLHQKKIFHLDIKPDNILIENNFFYIIDFDVAVIDAKHNTVATKLENDHYAGTFGYADPDIQLIFSTHEKMGYSKSKADVFSLGMTFYHFLVREKFTSDLNLYANKSKLMNGIDSLPYEWARTLLRKMLDFDRSKRISMVEAGNILESMQTFLFVCDD</sequence>
<feature type="coiled-coil region" evidence="1">
    <location>
        <begin position="236"/>
        <end position="279"/>
    </location>
</feature>
<dbReference type="AlphaFoldDB" id="A0A1R2BKC4"/>
<dbReference type="Proteomes" id="UP000187209">
    <property type="component" value="Unassembled WGS sequence"/>
</dbReference>
<gene>
    <name evidence="3" type="ORF">SteCoe_23291</name>
</gene>
<evidence type="ECO:0000256" key="1">
    <source>
        <dbReference type="SAM" id="Coils"/>
    </source>
</evidence>
<dbReference type="GO" id="GO:0005737">
    <property type="term" value="C:cytoplasm"/>
    <property type="evidence" value="ECO:0007669"/>
    <property type="project" value="TreeGrafter"/>
</dbReference>
<dbReference type="InterPro" id="IPR011009">
    <property type="entry name" value="Kinase-like_dom_sf"/>
</dbReference>
<reference evidence="3 4" key="1">
    <citation type="submission" date="2016-11" db="EMBL/GenBank/DDBJ databases">
        <title>The macronuclear genome of Stentor coeruleus: a giant cell with tiny introns.</title>
        <authorList>
            <person name="Slabodnick M."/>
            <person name="Ruby J.G."/>
            <person name="Reiff S.B."/>
            <person name="Swart E.C."/>
            <person name="Gosai S."/>
            <person name="Prabakaran S."/>
            <person name="Witkowska E."/>
            <person name="Larue G.E."/>
            <person name="Fisher S."/>
            <person name="Freeman R.M."/>
            <person name="Gunawardena J."/>
            <person name="Chu W."/>
            <person name="Stover N.A."/>
            <person name="Gregory B.D."/>
            <person name="Nowacki M."/>
            <person name="Derisi J."/>
            <person name="Roy S.W."/>
            <person name="Marshall W.F."/>
            <person name="Sood P."/>
        </authorList>
    </citation>
    <scope>NUCLEOTIDE SEQUENCE [LARGE SCALE GENOMIC DNA]</scope>
    <source>
        <strain evidence="3">WM001</strain>
    </source>
</reference>
<dbReference type="GO" id="GO:0044773">
    <property type="term" value="P:mitotic DNA damage checkpoint signaling"/>
    <property type="evidence" value="ECO:0007669"/>
    <property type="project" value="TreeGrafter"/>
</dbReference>
<evidence type="ECO:0000259" key="2">
    <source>
        <dbReference type="PROSITE" id="PS50011"/>
    </source>
</evidence>
<dbReference type="PROSITE" id="PS50011">
    <property type="entry name" value="PROTEIN_KINASE_DOM"/>
    <property type="match status" value="1"/>
</dbReference>
<comment type="caution">
    <text evidence="3">The sequence shown here is derived from an EMBL/GenBank/DDBJ whole genome shotgun (WGS) entry which is preliminary data.</text>
</comment>